<comment type="caution">
    <text evidence="1">The sequence shown here is derived from an EMBL/GenBank/DDBJ whole genome shotgun (WGS) entry which is preliminary data.</text>
</comment>
<gene>
    <name evidence="1" type="ORF">SDC9_02675</name>
</gene>
<dbReference type="EMBL" id="VSSQ01000004">
    <property type="protein sequence ID" value="MPL57177.1"/>
    <property type="molecule type" value="Genomic_DNA"/>
</dbReference>
<dbReference type="AlphaFoldDB" id="A0A644SS94"/>
<organism evidence="1">
    <name type="scientific">bioreactor metagenome</name>
    <dbReference type="NCBI Taxonomy" id="1076179"/>
    <lineage>
        <taxon>unclassified sequences</taxon>
        <taxon>metagenomes</taxon>
        <taxon>ecological metagenomes</taxon>
    </lineage>
</organism>
<accession>A0A644SS94</accession>
<sequence length="110" mass="11988">MGKTLITIDNLDQFIHSNKLVMDSAKILTPGARDELCKRGVQISYDEAAAHHCGHGECAQHAHDGHDEHCDDLLIGVAAIIKQHYGITDPDELRKVTLETVAVIGKSLHA</sequence>
<protein>
    <submittedName>
        <fullName evidence="1">Uncharacterized protein</fullName>
    </submittedName>
</protein>
<reference evidence="1" key="1">
    <citation type="submission" date="2019-08" db="EMBL/GenBank/DDBJ databases">
        <authorList>
            <person name="Kucharzyk K."/>
            <person name="Murdoch R.W."/>
            <person name="Higgins S."/>
            <person name="Loffler F."/>
        </authorList>
    </citation>
    <scope>NUCLEOTIDE SEQUENCE</scope>
</reference>
<name>A0A644SS94_9ZZZZ</name>
<proteinExistence type="predicted"/>
<evidence type="ECO:0000313" key="1">
    <source>
        <dbReference type="EMBL" id="MPL57177.1"/>
    </source>
</evidence>